<dbReference type="STRING" id="1747903.ASR47_102719"/>
<protein>
    <submittedName>
        <fullName evidence="1">Uncharacterized protein</fullName>
    </submittedName>
</protein>
<proteinExistence type="predicted"/>
<organism evidence="1 2">
    <name type="scientific">Janthinobacterium psychrotolerans</name>
    <dbReference type="NCBI Taxonomy" id="1747903"/>
    <lineage>
        <taxon>Bacteria</taxon>
        <taxon>Pseudomonadati</taxon>
        <taxon>Pseudomonadota</taxon>
        <taxon>Betaproteobacteria</taxon>
        <taxon>Burkholderiales</taxon>
        <taxon>Oxalobacteraceae</taxon>
        <taxon>Janthinobacterium</taxon>
    </lineage>
</organism>
<evidence type="ECO:0000313" key="1">
    <source>
        <dbReference type="EMBL" id="OBV41263.1"/>
    </source>
</evidence>
<sequence>MTEQKFSYLVERLYRAGLRMSAATSAQEKLLARRWLARWNTALRREHARRQQRAEP</sequence>
<keyword evidence="2" id="KW-1185">Reference proteome</keyword>
<dbReference type="AlphaFoldDB" id="A0A1A7CAC7"/>
<dbReference type="Proteomes" id="UP000092713">
    <property type="component" value="Unassembled WGS sequence"/>
</dbReference>
<evidence type="ECO:0000313" key="2">
    <source>
        <dbReference type="Proteomes" id="UP000092713"/>
    </source>
</evidence>
<dbReference type="RefSeq" id="WP_171898873.1">
    <property type="nucleotide sequence ID" value="NZ_LOCQ01000036.1"/>
</dbReference>
<dbReference type="EMBL" id="LOCQ01000036">
    <property type="protein sequence ID" value="OBV41263.1"/>
    <property type="molecule type" value="Genomic_DNA"/>
</dbReference>
<reference evidence="1 2" key="1">
    <citation type="submission" date="2016-04" db="EMBL/GenBank/DDBJ databases">
        <title>Draft genome sequence of Janthinobacterium psychrotolerans sp. nov., isolated from freshwater sediments in Denmark.</title>
        <authorList>
            <person name="Gong X."/>
            <person name="Skrivergaard S."/>
            <person name="Korsgaard B.S."/>
            <person name="Schreiber L."/>
            <person name="Marshall I.P."/>
            <person name="Finster K."/>
            <person name="Schramm A."/>
        </authorList>
    </citation>
    <scope>NUCLEOTIDE SEQUENCE [LARGE SCALE GENOMIC DNA]</scope>
    <source>
        <strain evidence="1 2">S3-2</strain>
    </source>
</reference>
<gene>
    <name evidence="1" type="ORF">ASR47_102719</name>
</gene>
<name>A0A1A7CAC7_9BURK</name>
<accession>A0A1A7CAC7</accession>
<comment type="caution">
    <text evidence="1">The sequence shown here is derived from an EMBL/GenBank/DDBJ whole genome shotgun (WGS) entry which is preliminary data.</text>
</comment>